<evidence type="ECO:0000313" key="3">
    <source>
        <dbReference type="EMBL" id="MDR6333551.1"/>
    </source>
</evidence>
<dbReference type="Proteomes" id="UP001144397">
    <property type="component" value="Unassembled WGS sequence"/>
</dbReference>
<dbReference type="InterPro" id="IPR012899">
    <property type="entry name" value="LTXXQ"/>
</dbReference>
<feature type="signal peptide" evidence="1">
    <location>
        <begin position="1"/>
        <end position="33"/>
    </location>
</feature>
<dbReference type="GeneID" id="95761164"/>
<reference evidence="2" key="1">
    <citation type="submission" date="2022-12" db="EMBL/GenBank/DDBJ databases">
        <title>Reference genome sequencing for broad-spectrum identification of bacterial and archaeal isolates by mass spectrometry.</title>
        <authorList>
            <person name="Sekiguchi Y."/>
            <person name="Tourlousse D.M."/>
        </authorList>
    </citation>
    <scope>NUCLEOTIDE SEQUENCE</scope>
    <source>
        <strain evidence="2">301</strain>
    </source>
</reference>
<organism evidence="2 4">
    <name type="scientific">Xanthobacter flavus</name>
    <dbReference type="NCBI Taxonomy" id="281"/>
    <lineage>
        <taxon>Bacteria</taxon>
        <taxon>Pseudomonadati</taxon>
        <taxon>Pseudomonadota</taxon>
        <taxon>Alphaproteobacteria</taxon>
        <taxon>Hyphomicrobiales</taxon>
        <taxon>Xanthobacteraceae</taxon>
        <taxon>Xanthobacter</taxon>
    </lineage>
</organism>
<reference evidence="3 5" key="2">
    <citation type="submission" date="2023-07" db="EMBL/GenBank/DDBJ databases">
        <title>Genomic Encyclopedia of Type Strains, Phase IV (KMG-IV): sequencing the most valuable type-strain genomes for metagenomic binning, comparative biology and taxonomic classification.</title>
        <authorList>
            <person name="Goeker M."/>
        </authorList>
    </citation>
    <scope>NUCLEOTIDE SEQUENCE [LARGE SCALE GENOMIC DNA]</scope>
    <source>
        <strain evidence="3 5">DSM 338</strain>
    </source>
</reference>
<accession>A0A9W6CJC1</accession>
<keyword evidence="1" id="KW-0732">Signal</keyword>
<evidence type="ECO:0000313" key="4">
    <source>
        <dbReference type="Proteomes" id="UP001144397"/>
    </source>
</evidence>
<dbReference type="AlphaFoldDB" id="A0A9W6CJC1"/>
<feature type="chain" id="PRO_5040810702" description="LTXXQ motif family protein" evidence="1">
    <location>
        <begin position="34"/>
        <end position="166"/>
    </location>
</feature>
<evidence type="ECO:0008006" key="6">
    <source>
        <dbReference type="Google" id="ProtNLM"/>
    </source>
</evidence>
<dbReference type="Pfam" id="PF07813">
    <property type="entry name" value="LTXXQ"/>
    <property type="match status" value="1"/>
</dbReference>
<comment type="caution">
    <text evidence="2">The sequence shown here is derived from an EMBL/GenBank/DDBJ whole genome shotgun (WGS) entry which is preliminary data.</text>
</comment>
<dbReference type="RefSeq" id="WP_281804941.1">
    <property type="nucleotide sequence ID" value="NZ_BSDO01000001.1"/>
</dbReference>
<evidence type="ECO:0000313" key="2">
    <source>
        <dbReference type="EMBL" id="GLI20697.1"/>
    </source>
</evidence>
<dbReference type="GO" id="GO:0042597">
    <property type="term" value="C:periplasmic space"/>
    <property type="evidence" value="ECO:0007669"/>
    <property type="project" value="InterPro"/>
</dbReference>
<protein>
    <recommendedName>
        <fullName evidence="6">LTXXQ motif family protein</fullName>
    </recommendedName>
</protein>
<sequence length="166" mass="17539">MRSFRQFALASATAVALGTVFAGGIASAQPAPAAPTDAAPYTAEDAAAVLDARLAALKTVLRLTPDQEKLWPPVEASIRDAVKGAIERREKRLSAPPPATVLDVLGNVAAAEQARGKALANFVEAAKPFVASLTPAQRNRIPTFLGVHDNGQQPNTSELWIFEEEE</sequence>
<evidence type="ECO:0000256" key="1">
    <source>
        <dbReference type="SAM" id="SignalP"/>
    </source>
</evidence>
<evidence type="ECO:0000313" key="5">
    <source>
        <dbReference type="Proteomes" id="UP001245370"/>
    </source>
</evidence>
<dbReference type="EMBL" id="JAVDPY010000003">
    <property type="protein sequence ID" value="MDR6333551.1"/>
    <property type="molecule type" value="Genomic_DNA"/>
</dbReference>
<dbReference type="Proteomes" id="UP001245370">
    <property type="component" value="Unassembled WGS sequence"/>
</dbReference>
<gene>
    <name evidence="3" type="ORF">GGQ86_002021</name>
    <name evidence="2" type="ORF">XFLAVUS301_03710</name>
</gene>
<dbReference type="EMBL" id="BSDO01000001">
    <property type="protein sequence ID" value="GLI20697.1"/>
    <property type="molecule type" value="Genomic_DNA"/>
</dbReference>
<proteinExistence type="predicted"/>
<keyword evidence="5" id="KW-1185">Reference proteome</keyword>
<name>A0A9W6CJC1_XANFL</name>